<dbReference type="EMBL" id="SZVO01000014">
    <property type="protein sequence ID" value="TKT88800.1"/>
    <property type="molecule type" value="Genomic_DNA"/>
</dbReference>
<organism evidence="6 7">
    <name type="scientific">Dyadobacter frigoris</name>
    <dbReference type="NCBI Taxonomy" id="2576211"/>
    <lineage>
        <taxon>Bacteria</taxon>
        <taxon>Pseudomonadati</taxon>
        <taxon>Bacteroidota</taxon>
        <taxon>Cytophagia</taxon>
        <taxon>Cytophagales</taxon>
        <taxon>Spirosomataceae</taxon>
        <taxon>Dyadobacter</taxon>
    </lineage>
</organism>
<dbReference type="InterPro" id="IPR003661">
    <property type="entry name" value="HisK_dim/P_dom"/>
</dbReference>
<dbReference type="OrthoDB" id="900403at2"/>
<evidence type="ECO:0000259" key="5">
    <source>
        <dbReference type="PROSITE" id="PS50109"/>
    </source>
</evidence>
<dbReference type="CDD" id="cd00082">
    <property type="entry name" value="HisKA"/>
    <property type="match status" value="1"/>
</dbReference>
<dbReference type="Gene3D" id="3.30.565.10">
    <property type="entry name" value="Histidine kinase-like ATPase, C-terminal domain"/>
    <property type="match status" value="1"/>
</dbReference>
<gene>
    <name evidence="6" type="ORF">FDK13_26230</name>
</gene>
<dbReference type="Pfam" id="PF02518">
    <property type="entry name" value="HATPase_c"/>
    <property type="match status" value="1"/>
</dbReference>
<dbReference type="InterPro" id="IPR005467">
    <property type="entry name" value="His_kinase_dom"/>
</dbReference>
<dbReference type="SUPFAM" id="SSF47384">
    <property type="entry name" value="Homodimeric domain of signal transducing histidine kinase"/>
    <property type="match status" value="1"/>
</dbReference>
<dbReference type="RefSeq" id="WP_137342982.1">
    <property type="nucleotide sequence ID" value="NZ_BSQH01000008.1"/>
</dbReference>
<evidence type="ECO:0000256" key="3">
    <source>
        <dbReference type="ARBA" id="ARBA00022553"/>
    </source>
</evidence>
<reference evidence="6 7" key="1">
    <citation type="submission" date="2019-05" db="EMBL/GenBank/DDBJ databases">
        <title>Dyadobacter AR-3-8 sp. nov., isolated from arctic soil.</title>
        <authorList>
            <person name="Chaudhary D.K."/>
        </authorList>
    </citation>
    <scope>NUCLEOTIDE SEQUENCE [LARGE SCALE GENOMIC DNA]</scope>
    <source>
        <strain evidence="6 7">AR-3-8</strain>
    </source>
</reference>
<dbReference type="InterPro" id="IPR011110">
    <property type="entry name" value="Reg_prop"/>
</dbReference>
<comment type="caution">
    <text evidence="6">The sequence shown here is derived from an EMBL/GenBank/DDBJ whole genome shotgun (WGS) entry which is preliminary data.</text>
</comment>
<comment type="catalytic activity">
    <reaction evidence="1">
        <text>ATP + protein L-histidine = ADP + protein N-phospho-L-histidine.</text>
        <dbReference type="EC" id="2.7.13.3"/>
    </reaction>
</comment>
<keyword evidence="7" id="KW-1185">Reference proteome</keyword>
<dbReference type="EC" id="2.7.13.3" evidence="2"/>
<dbReference type="PROSITE" id="PS50109">
    <property type="entry name" value="HIS_KIN"/>
    <property type="match status" value="1"/>
</dbReference>
<evidence type="ECO:0000313" key="7">
    <source>
        <dbReference type="Proteomes" id="UP000304900"/>
    </source>
</evidence>
<dbReference type="InterPro" id="IPR015943">
    <property type="entry name" value="WD40/YVTN_repeat-like_dom_sf"/>
</dbReference>
<protein>
    <recommendedName>
        <fullName evidence="2">histidine kinase</fullName>
        <ecNumber evidence="2">2.7.13.3</ecNumber>
    </recommendedName>
</protein>
<dbReference type="CDD" id="cd00075">
    <property type="entry name" value="HATPase"/>
    <property type="match status" value="1"/>
</dbReference>
<dbReference type="InterPro" id="IPR036890">
    <property type="entry name" value="HATPase_C_sf"/>
</dbReference>
<keyword evidence="4" id="KW-1133">Transmembrane helix</keyword>
<sequence>MKNELLTLVILLAILLPEVTFSQKNYTVTNFNGDNGLPQNSVKWMFSDSEGFLWLATEDGLVRYDGRKFYIFNRKSLGVSNVRIGTAMPADKPVSGRSKKSYVIFSGGETVRVENGKASIDSVFDEDKNKNMFAIKETKAIYRETFLPEPISLSQYPNDNNYHLFQAGDTEHNYLCDSNSVSFFLNRKRQYTIPYRGTPVREFFTMGGNLYHQKSNGDIMGFSMGKPVEMTVSGDIENEPGYKEKKQRVIVYWNSLSDQTFLYINKNLYWLNEIRDRAGHVHLVTRLLVENFDIASKLIRAIYFDNYNQKVFMGSPTQGLFILSKQSFEVLKNKGDERRNVFYGEMPYKDYAVSTPNGMIFGKNPLTGAVVTEQLTLLATVNQWDGKTIMRDANASIWVKDGRSLIHLDRTDKIILGRWELDEEIQTLHQGKMKKIWFGVLKKGLCHIDPNDLNARPQLFIKGSLEQINYIESLSSDRLLLGTTTGLYQVDITDKKLKLIPGTQGFNIQSIHGFGAHQAWVTAHEKGLMLLDSTGFLTVFPMDKNSYLSSPHCVVDDERGYLWIPTNRGLFQMSVRDLLQYSALNKASKLNMDPTGIRNRVPAELFYAYHTKDEGFNTNEFNGGCQPCGLKLQNGYISLPSLNGFVWFRPDQIKNSFPKEQILLDKVEIARKLLSFSGDTLIFPQNPRQINLHFSTAYLGNPYNVNFSYALVKENTLPMPSDWLPIDNDESDIRFSVLSSGDYVLMIRKLNGFGVDNYTIKKLFIVVPLLWYEQWWAKAFAVLILIAFVYLYNIFKVKRIKKENLRLEEVVRNRTKKLNKVVWKLEESTKDMNRQMHIMSRLMASITHDIQSPLNHVGIASAGIPKMLEQGRLGDVSELGSIIADSTKRMNSMLSDLLSYIKIQVFGNRMKFEEFNLKVLCDHKILLFNNLIKENNSRIVNEIPEQVMVFTDYQMLSVIIHNLIDNAAKFTKNGEIVISTCKEEGKSLELTISNDSSGIPADLMDMINAEEYEGTMDQIPRKKSGMGLLIVKDLTILLGIGLSVEQDVRTKFHLRFE</sequence>
<feature type="transmembrane region" description="Helical" evidence="4">
    <location>
        <begin position="775"/>
        <end position="795"/>
    </location>
</feature>
<keyword evidence="4" id="KW-0812">Transmembrane</keyword>
<proteinExistence type="predicted"/>
<evidence type="ECO:0000256" key="1">
    <source>
        <dbReference type="ARBA" id="ARBA00000085"/>
    </source>
</evidence>
<dbReference type="InterPro" id="IPR003594">
    <property type="entry name" value="HATPase_dom"/>
</dbReference>
<dbReference type="Gene3D" id="2.130.10.10">
    <property type="entry name" value="YVTN repeat-like/Quinoprotein amine dehydrogenase"/>
    <property type="match status" value="2"/>
</dbReference>
<keyword evidence="4" id="KW-0472">Membrane</keyword>
<evidence type="ECO:0000256" key="2">
    <source>
        <dbReference type="ARBA" id="ARBA00012438"/>
    </source>
</evidence>
<dbReference type="AlphaFoldDB" id="A0A4U6CVK9"/>
<dbReference type="InterPro" id="IPR036097">
    <property type="entry name" value="HisK_dim/P_sf"/>
</dbReference>
<evidence type="ECO:0000313" key="6">
    <source>
        <dbReference type="EMBL" id="TKT88800.1"/>
    </source>
</evidence>
<dbReference type="InterPro" id="IPR013783">
    <property type="entry name" value="Ig-like_fold"/>
</dbReference>
<dbReference type="PANTHER" id="PTHR43547:SF2">
    <property type="entry name" value="HYBRID SIGNAL TRANSDUCTION HISTIDINE KINASE C"/>
    <property type="match status" value="1"/>
</dbReference>
<accession>A0A4U6CVK9</accession>
<keyword evidence="3" id="KW-0597">Phosphoprotein</keyword>
<dbReference type="Gene3D" id="2.60.40.10">
    <property type="entry name" value="Immunoglobulins"/>
    <property type="match status" value="1"/>
</dbReference>
<dbReference type="SUPFAM" id="SSF55874">
    <property type="entry name" value="ATPase domain of HSP90 chaperone/DNA topoisomerase II/histidine kinase"/>
    <property type="match status" value="1"/>
</dbReference>
<dbReference type="SMART" id="SM00387">
    <property type="entry name" value="HATPase_c"/>
    <property type="match status" value="1"/>
</dbReference>
<dbReference type="Pfam" id="PF07494">
    <property type="entry name" value="Reg_prop"/>
    <property type="match status" value="1"/>
</dbReference>
<dbReference type="PANTHER" id="PTHR43547">
    <property type="entry name" value="TWO-COMPONENT HISTIDINE KINASE"/>
    <property type="match status" value="1"/>
</dbReference>
<feature type="domain" description="Histidine kinase" evidence="5">
    <location>
        <begin position="845"/>
        <end position="1057"/>
    </location>
</feature>
<name>A0A4U6CVK9_9BACT</name>
<evidence type="ECO:0000256" key="4">
    <source>
        <dbReference type="SAM" id="Phobius"/>
    </source>
</evidence>
<dbReference type="Gene3D" id="1.10.287.130">
    <property type="match status" value="1"/>
</dbReference>
<dbReference type="Proteomes" id="UP000304900">
    <property type="component" value="Unassembled WGS sequence"/>
</dbReference>
<dbReference type="GO" id="GO:0000155">
    <property type="term" value="F:phosphorelay sensor kinase activity"/>
    <property type="evidence" value="ECO:0007669"/>
    <property type="project" value="InterPro"/>
</dbReference>